<gene>
    <name evidence="2" type="ordered locus">Olsu_0806</name>
</gene>
<keyword evidence="3" id="KW-1185">Reference proteome</keyword>
<evidence type="ECO:0000313" key="3">
    <source>
        <dbReference type="Proteomes" id="UP000000333"/>
    </source>
</evidence>
<dbReference type="EMBL" id="CP002106">
    <property type="protein sequence ID" value="ADK67919.1"/>
    <property type="molecule type" value="Genomic_DNA"/>
</dbReference>
<dbReference type="Proteomes" id="UP000000333">
    <property type="component" value="Chromosome"/>
</dbReference>
<keyword evidence="1" id="KW-0472">Membrane</keyword>
<accession>E1QZV5</accession>
<proteinExistence type="predicted"/>
<name>E1QZV5_OLSUV</name>
<dbReference type="KEGG" id="ols:Olsu_0806"/>
<dbReference type="HOGENOM" id="CLU_1979283_0_0_11"/>
<protein>
    <submittedName>
        <fullName evidence="2">Uncharacterized protein</fullName>
    </submittedName>
</protein>
<evidence type="ECO:0000256" key="1">
    <source>
        <dbReference type="SAM" id="Phobius"/>
    </source>
</evidence>
<dbReference type="RefSeq" id="WP_013251671.1">
    <property type="nucleotide sequence ID" value="NC_014363.1"/>
</dbReference>
<dbReference type="AlphaFoldDB" id="E1QZV5"/>
<dbReference type="STRING" id="633147.Olsu_0806"/>
<keyword evidence="1" id="KW-0812">Transmembrane</keyword>
<dbReference type="PATRIC" id="fig|633147.7.peg.741"/>
<feature type="transmembrane region" description="Helical" evidence="1">
    <location>
        <begin position="42"/>
        <end position="63"/>
    </location>
</feature>
<evidence type="ECO:0000313" key="2">
    <source>
        <dbReference type="EMBL" id="ADK67919.1"/>
    </source>
</evidence>
<keyword evidence="1" id="KW-1133">Transmembrane helix</keyword>
<organism evidence="2 3">
    <name type="scientific">Olsenella uli (strain ATCC 49627 / DSM 7084 / CCUG 31166 / CIP 109912 / JCM 12494 / LMG 11480 / NCIMB 702895 / VPI D76D-27C)</name>
    <name type="common">Lactobacillus uli</name>
    <dbReference type="NCBI Taxonomy" id="633147"/>
    <lineage>
        <taxon>Bacteria</taxon>
        <taxon>Bacillati</taxon>
        <taxon>Actinomycetota</taxon>
        <taxon>Coriobacteriia</taxon>
        <taxon>Coriobacteriales</taxon>
        <taxon>Atopobiaceae</taxon>
        <taxon>Olsenella</taxon>
    </lineage>
</organism>
<sequence>MAAETESTCSQATEHQQAGTPIIETASATTSADNANSGSKPYVIAAVGLAALLALSLSVGSCVSDMITAVAYGINNGLYDDYDYGRRRYDDYDDGDVYERLEELVREDGRLGSGYGSGTLSTSSLS</sequence>
<reference evidence="2 3" key="1">
    <citation type="journal article" date="2010" name="Stand. Genomic Sci.">
        <title>Complete genome sequence of Olsenella uli type strain (VPI D76D-27C).</title>
        <authorList>
            <person name="Goker M."/>
            <person name="Held B."/>
            <person name="Lucas S."/>
            <person name="Nolan M."/>
            <person name="Yasawong M."/>
            <person name="Glavina Del Rio T."/>
            <person name="Tice H."/>
            <person name="Cheng J.F."/>
            <person name="Bruce D."/>
            <person name="Detter J.C."/>
            <person name="Tapia R."/>
            <person name="Han C."/>
            <person name="Goodwin L."/>
            <person name="Pitluck S."/>
            <person name="Liolios K."/>
            <person name="Ivanova N."/>
            <person name="Mavromatis K."/>
            <person name="Mikhailova N."/>
            <person name="Pati A."/>
            <person name="Chen A."/>
            <person name="Palaniappan K."/>
            <person name="Land M."/>
            <person name="Hauser L."/>
            <person name="Chang Y.J."/>
            <person name="Jeffries C.D."/>
            <person name="Rohde M."/>
            <person name="Sikorski J."/>
            <person name="Pukall R."/>
            <person name="Woyke T."/>
            <person name="Bristow J."/>
            <person name="Eisen J.A."/>
            <person name="Markowitz V."/>
            <person name="Hugenholtz P."/>
            <person name="Kyrpides N.C."/>
            <person name="Klenk H.P."/>
            <person name="Lapidus A."/>
        </authorList>
    </citation>
    <scope>NUCLEOTIDE SEQUENCE [LARGE SCALE GENOMIC DNA]</scope>
    <source>
        <strain evidence="3">ATCC 49627 / DSM 7084 / CIP 109912 / JCM 12494 / NCIMB 702895 / VPI D76D-27C</strain>
    </source>
</reference>
<dbReference type="GeneID" id="78512226"/>